<dbReference type="SUPFAM" id="SSF52833">
    <property type="entry name" value="Thioredoxin-like"/>
    <property type="match status" value="1"/>
</dbReference>
<dbReference type="EMBL" id="JAFFJS010000001">
    <property type="protein sequence ID" value="MBM9432258.1"/>
    <property type="molecule type" value="Genomic_DNA"/>
</dbReference>
<dbReference type="CDD" id="cd03024">
    <property type="entry name" value="DsbA_FrnE"/>
    <property type="match status" value="1"/>
</dbReference>
<organism evidence="2 3">
    <name type="scientific">Flaviflexus equikiangi</name>
    <dbReference type="NCBI Taxonomy" id="2758573"/>
    <lineage>
        <taxon>Bacteria</taxon>
        <taxon>Bacillati</taxon>
        <taxon>Actinomycetota</taxon>
        <taxon>Actinomycetes</taxon>
        <taxon>Actinomycetales</taxon>
        <taxon>Actinomycetaceae</taxon>
        <taxon>Flaviflexus</taxon>
    </lineage>
</organism>
<dbReference type="InterPro" id="IPR001853">
    <property type="entry name" value="DSBA-like_thioredoxin_dom"/>
</dbReference>
<dbReference type="PANTHER" id="PTHR13887">
    <property type="entry name" value="GLUTATHIONE S-TRANSFERASE KAPPA"/>
    <property type="match status" value="1"/>
</dbReference>
<proteinExistence type="predicted"/>
<keyword evidence="3" id="KW-1185">Reference proteome</keyword>
<name>A0ABS2TD47_9ACTO</name>
<evidence type="ECO:0000259" key="1">
    <source>
        <dbReference type="Pfam" id="PF01323"/>
    </source>
</evidence>
<gene>
    <name evidence="2" type="ORF">JVW63_00825</name>
</gene>
<protein>
    <submittedName>
        <fullName evidence="2">DsbA family oxidoreductase</fullName>
    </submittedName>
</protein>
<dbReference type="Gene3D" id="3.40.30.10">
    <property type="entry name" value="Glutaredoxin"/>
    <property type="match status" value="1"/>
</dbReference>
<comment type="caution">
    <text evidence="2">The sequence shown here is derived from an EMBL/GenBank/DDBJ whole genome shotgun (WGS) entry which is preliminary data.</text>
</comment>
<dbReference type="Pfam" id="PF01323">
    <property type="entry name" value="DSBA"/>
    <property type="match status" value="1"/>
</dbReference>
<feature type="domain" description="DSBA-like thioredoxin" evidence="1">
    <location>
        <begin position="7"/>
        <end position="206"/>
    </location>
</feature>
<dbReference type="Proteomes" id="UP000705983">
    <property type="component" value="Unassembled WGS sequence"/>
</dbReference>
<dbReference type="RefSeq" id="WP_187995865.1">
    <property type="nucleotide sequence ID" value="NZ_JACEXG010000001.1"/>
</dbReference>
<dbReference type="PANTHER" id="PTHR13887:SF41">
    <property type="entry name" value="THIOREDOXIN SUPERFAMILY PROTEIN"/>
    <property type="match status" value="1"/>
</dbReference>
<reference evidence="3" key="1">
    <citation type="submission" date="2021-02" db="EMBL/GenBank/DDBJ databases">
        <title>Leucobacter sp. CX169.</title>
        <authorList>
            <person name="Cheng Y."/>
        </authorList>
    </citation>
    <scope>NUCLEOTIDE SEQUENCE [LARGE SCALE GENOMIC DNA]</scope>
    <source>
        <strain evidence="3">JY899</strain>
    </source>
</reference>
<sequence length="213" mass="23443">MSTTLSIDLWTDLVCPFCYIGESRLRRALERRGIAAEIRIRSFELDPDVREPMNVTDRLAQRKGLTRAQVVEMEGQVQAMAQAEGLDYVTDRLQGSTLPVHLIAQYANTVSAEAGEEFFRSAQTSYFNGSFNPFDESELIGFAVDSGLDRAGVTAALTDPDLLDAVRTDQQIARQLGVQGVPYILLDRKLAIPGALSLEQFESAIAQVEELGS</sequence>
<evidence type="ECO:0000313" key="2">
    <source>
        <dbReference type="EMBL" id="MBM9432258.1"/>
    </source>
</evidence>
<evidence type="ECO:0000313" key="3">
    <source>
        <dbReference type="Proteomes" id="UP000705983"/>
    </source>
</evidence>
<accession>A0ABS2TD47</accession>
<dbReference type="InterPro" id="IPR036249">
    <property type="entry name" value="Thioredoxin-like_sf"/>
</dbReference>